<keyword evidence="4" id="KW-1185">Reference proteome</keyword>
<feature type="signal peptide" evidence="2">
    <location>
        <begin position="1"/>
        <end position="20"/>
    </location>
</feature>
<feature type="repeat" description="TPR" evidence="1">
    <location>
        <begin position="131"/>
        <end position="164"/>
    </location>
</feature>
<sequence>MRNLVSFSILLLLLCNKLNAQTEPLVNSGELLEQGAKLHDDGKYKEAIALYRKISRNDTNYSRSLHELSLSSCADSNFQAAIAYAEEGLKLYPDLINDWYPLLANANDYLGKWEEAVSYYDKLLAVNPYDYQTWFNKGIAYYRVKNYVDAQKSFQQSVIIYPFYASPHYFMSVIAYSEGKLPQAMLSAATYLLMKPDGRYRKNCINLLNSVAVMDDEVSANVKKAKGNNVFEEQQEIIVSKIAMDRGYKLQTDLEDAITRQFQVLLEKLSYEQAQQDFFMQFYVPYYKQVYDSKQFNLLVNYIFSGLGIKKVDDFVKRNKKDLVAFADECGVHFNKLKETQVLNYQQRKDAPSHFYYREGKVLGKGGTWTVTKDNWILEGDWVFYHANGTVKSKGAFVHDKYNGEWQFFYSNGVKKEKGVYENGVEEGPCTFWFDNGSLQAVNNYKAGKLEGERKVYYYSGELKRTEQYKGNEKNGLVVAYYTNGLVQYKVNFVNGLKEGVFTEYYDNGQLEATTTYAADKAEGPYKKYNRLGLLVQEGSYTNDKQTGAWKTWYNEGQLKETYSYVDGKMDGEYKELYQNGVLKQRQVYSKGRTDGKEENFAKAGWLYSEALYDKESFKQVKFYDATGKVISESNAKGSSSLFTFYDEYGNKVIDSYLSRRGDKDGKFTSYFSNGQVKATSSFSNSNMQGEKVVYYANGSVSEKYNYKDGKLDGFYISNYKHGRVNYQGWYVDDNKEGVFVTFDERGRKKEVTNYKNGEKDRYSEFYHPDGKIHYEQLFDEGWLKHVTQWDTTGKVVADVELSNEGNGDVVFKHNNGKDYIKCTYRGYNLDGKHETYFFDGSVNVTSFYKKGNSDSTYRSYYYGGQLHSECTYRNGRVEGNWTVYYENGKPMSVSIYRDGYLNGLYKEYNDDGTLDRDIWYKNGYLDSFYTIYADNGKRAVVLIYEMDELVGYTYEGKDGKLVKPVLLPNGTGKVVAYFANGTKSAELDFEEGVVNGNRNIYFTNGATYISQVRSLGVDEGPKKVFYLNGTPEKEQNYLHDKLSGVSKDYYRNGKLKSEVNWYNGEEHGVATYYDESGKLKQTRVYYYGILQSVR</sequence>
<dbReference type="STRING" id="477680.SAMN05421788_106276"/>
<feature type="repeat" description="TPR" evidence="1">
    <location>
        <begin position="97"/>
        <end position="130"/>
    </location>
</feature>
<keyword evidence="1" id="KW-0802">TPR repeat</keyword>
<dbReference type="EMBL" id="FTOR01000006">
    <property type="protein sequence ID" value="SIT25283.1"/>
    <property type="molecule type" value="Genomic_DNA"/>
</dbReference>
<dbReference type="InterPro" id="IPR019734">
    <property type="entry name" value="TPR_rpt"/>
</dbReference>
<dbReference type="Pfam" id="PF07661">
    <property type="entry name" value="MORN_2"/>
    <property type="match status" value="12"/>
</dbReference>
<evidence type="ECO:0000313" key="3">
    <source>
        <dbReference type="EMBL" id="SIT25283.1"/>
    </source>
</evidence>
<dbReference type="Pfam" id="PF13432">
    <property type="entry name" value="TPR_16"/>
    <property type="match status" value="1"/>
</dbReference>
<dbReference type="RefSeq" id="WP_076380467.1">
    <property type="nucleotide sequence ID" value="NZ_AP017422.1"/>
</dbReference>
<name>A0A1N7QQY8_9BACT</name>
<dbReference type="Gene3D" id="3.90.930.1">
    <property type="match status" value="6"/>
</dbReference>
<dbReference type="SUPFAM" id="SSF48452">
    <property type="entry name" value="TPR-like"/>
    <property type="match status" value="1"/>
</dbReference>
<dbReference type="Gene3D" id="1.25.40.10">
    <property type="entry name" value="Tetratricopeptide repeat domain"/>
    <property type="match status" value="1"/>
</dbReference>
<evidence type="ECO:0000313" key="4">
    <source>
        <dbReference type="Proteomes" id="UP000186917"/>
    </source>
</evidence>
<dbReference type="AlphaFoldDB" id="A0A1N7QQY8"/>
<dbReference type="OrthoDB" id="7342920at2"/>
<protein>
    <submittedName>
        <fullName evidence="3">Antitoxin component YwqK of the YwqJK toxin-antitoxin module</fullName>
    </submittedName>
</protein>
<evidence type="ECO:0000256" key="1">
    <source>
        <dbReference type="PROSITE-ProRule" id="PRU00339"/>
    </source>
</evidence>
<dbReference type="InterPro" id="IPR011990">
    <property type="entry name" value="TPR-like_helical_dom_sf"/>
</dbReference>
<accession>A0A1N7QQY8</accession>
<proteinExistence type="predicted"/>
<feature type="chain" id="PRO_5012975641" evidence="2">
    <location>
        <begin position="21"/>
        <end position="1095"/>
    </location>
</feature>
<dbReference type="PANTHER" id="PTHR33706">
    <property type="entry name" value="MORN VARIANT REPEAT PROTEIN"/>
    <property type="match status" value="1"/>
</dbReference>
<dbReference type="SUPFAM" id="SSF82185">
    <property type="entry name" value="Histone H3 K4-specific methyltransferase SET7/9 N-terminal domain"/>
    <property type="match status" value="6"/>
</dbReference>
<keyword evidence="2" id="KW-0732">Signal</keyword>
<dbReference type="Proteomes" id="UP000186917">
    <property type="component" value="Unassembled WGS sequence"/>
</dbReference>
<dbReference type="PROSITE" id="PS50005">
    <property type="entry name" value="TPR"/>
    <property type="match status" value="2"/>
</dbReference>
<evidence type="ECO:0000256" key="2">
    <source>
        <dbReference type="SAM" id="SignalP"/>
    </source>
</evidence>
<dbReference type="SMART" id="SM00028">
    <property type="entry name" value="TPR"/>
    <property type="match status" value="4"/>
</dbReference>
<dbReference type="PANTHER" id="PTHR33706:SF1">
    <property type="entry name" value="TPR REPEAT PROTEIN"/>
    <property type="match status" value="1"/>
</dbReference>
<dbReference type="InterPro" id="IPR011652">
    <property type="entry name" value="MORN_2"/>
</dbReference>
<gene>
    <name evidence="3" type="ORF">SAMN05421788_106276</name>
</gene>
<reference evidence="4" key="1">
    <citation type="submission" date="2017-01" db="EMBL/GenBank/DDBJ databases">
        <authorList>
            <person name="Varghese N."/>
            <person name="Submissions S."/>
        </authorList>
    </citation>
    <scope>NUCLEOTIDE SEQUENCE [LARGE SCALE GENOMIC DNA]</scope>
    <source>
        <strain evidence="4">DSM 21054</strain>
    </source>
</reference>
<organism evidence="3 4">
    <name type="scientific">Filimonas lacunae</name>
    <dbReference type="NCBI Taxonomy" id="477680"/>
    <lineage>
        <taxon>Bacteria</taxon>
        <taxon>Pseudomonadati</taxon>
        <taxon>Bacteroidota</taxon>
        <taxon>Chitinophagia</taxon>
        <taxon>Chitinophagales</taxon>
        <taxon>Chitinophagaceae</taxon>
        <taxon>Filimonas</taxon>
    </lineage>
</organism>